<organism evidence="7 8">
    <name type="scientific">Parasitella parasitica</name>
    <dbReference type="NCBI Taxonomy" id="35722"/>
    <lineage>
        <taxon>Eukaryota</taxon>
        <taxon>Fungi</taxon>
        <taxon>Fungi incertae sedis</taxon>
        <taxon>Mucoromycota</taxon>
        <taxon>Mucoromycotina</taxon>
        <taxon>Mucoromycetes</taxon>
        <taxon>Mucorales</taxon>
        <taxon>Mucorineae</taxon>
        <taxon>Mucoraceae</taxon>
        <taxon>Parasitella</taxon>
    </lineage>
</organism>
<evidence type="ECO:0000256" key="1">
    <source>
        <dbReference type="ARBA" id="ARBA00004123"/>
    </source>
</evidence>
<evidence type="ECO:0000256" key="2">
    <source>
        <dbReference type="ARBA" id="ARBA00023015"/>
    </source>
</evidence>
<dbReference type="AlphaFoldDB" id="A0A0B7NP03"/>
<dbReference type="Proteomes" id="UP000054107">
    <property type="component" value="Unassembled WGS sequence"/>
</dbReference>
<reference evidence="7 8" key="1">
    <citation type="submission" date="2014-09" db="EMBL/GenBank/DDBJ databases">
        <authorList>
            <person name="Ellenberger Sabrina"/>
        </authorList>
    </citation>
    <scope>NUCLEOTIDE SEQUENCE [LARGE SCALE GENOMIC DNA]</scope>
    <source>
        <strain evidence="7 8">CBS 412.66</strain>
    </source>
</reference>
<dbReference type="CDD" id="cd00130">
    <property type="entry name" value="PAS"/>
    <property type="match status" value="2"/>
</dbReference>
<evidence type="ECO:0000259" key="6">
    <source>
        <dbReference type="PROSITE" id="PS50112"/>
    </source>
</evidence>
<name>A0A0B7NP03_9FUNG</name>
<dbReference type="OrthoDB" id="411251at2759"/>
<keyword evidence="3" id="KW-0238">DNA-binding</keyword>
<keyword evidence="4" id="KW-0804">Transcription</keyword>
<evidence type="ECO:0000256" key="5">
    <source>
        <dbReference type="ARBA" id="ARBA00023242"/>
    </source>
</evidence>
<evidence type="ECO:0000313" key="8">
    <source>
        <dbReference type="Proteomes" id="UP000054107"/>
    </source>
</evidence>
<dbReference type="EMBL" id="LN733222">
    <property type="protein sequence ID" value="CEP16659.1"/>
    <property type="molecule type" value="Genomic_DNA"/>
</dbReference>
<dbReference type="InterPro" id="IPR013655">
    <property type="entry name" value="PAS_fold_3"/>
</dbReference>
<keyword evidence="8" id="KW-1185">Reference proteome</keyword>
<gene>
    <name evidence="7" type="primary">PARPA_10931.1 scaffold 41991</name>
</gene>
<dbReference type="PANTHER" id="PTHR23043">
    <property type="entry name" value="HYPOXIA-INDUCIBLE FACTOR 1 ALPHA"/>
    <property type="match status" value="1"/>
</dbReference>
<keyword evidence="5" id="KW-0539">Nucleus</keyword>
<dbReference type="Pfam" id="PF08447">
    <property type="entry name" value="PAS_3"/>
    <property type="match status" value="1"/>
</dbReference>
<evidence type="ECO:0000256" key="4">
    <source>
        <dbReference type="ARBA" id="ARBA00023163"/>
    </source>
</evidence>
<dbReference type="PROSITE" id="PS50112">
    <property type="entry name" value="PAS"/>
    <property type="match status" value="1"/>
</dbReference>
<dbReference type="PANTHER" id="PTHR23043:SF17">
    <property type="entry name" value="PROTEIN SIMILAR"/>
    <property type="match status" value="1"/>
</dbReference>
<dbReference type="Pfam" id="PF13426">
    <property type="entry name" value="PAS_9"/>
    <property type="match status" value="1"/>
</dbReference>
<proteinExistence type="predicted"/>
<evidence type="ECO:0000256" key="3">
    <source>
        <dbReference type="ARBA" id="ARBA00023125"/>
    </source>
</evidence>
<dbReference type="STRING" id="35722.A0A0B7NP03"/>
<dbReference type="SUPFAM" id="SSF55785">
    <property type="entry name" value="PYP-like sensor domain (PAS domain)"/>
    <property type="match status" value="1"/>
</dbReference>
<feature type="domain" description="PAS" evidence="6">
    <location>
        <begin position="6"/>
        <end position="64"/>
    </location>
</feature>
<dbReference type="InterPro" id="IPR035965">
    <property type="entry name" value="PAS-like_dom_sf"/>
</dbReference>
<protein>
    <recommendedName>
        <fullName evidence="6">PAS domain-containing protein</fullName>
    </recommendedName>
</protein>
<dbReference type="Gene3D" id="3.30.450.20">
    <property type="entry name" value="PAS domain"/>
    <property type="match status" value="2"/>
</dbReference>
<keyword evidence="2" id="KW-0805">Transcription regulation</keyword>
<evidence type="ECO:0000313" key="7">
    <source>
        <dbReference type="EMBL" id="CEP16659.1"/>
    </source>
</evidence>
<comment type="subcellular location">
    <subcellularLocation>
        <location evidence="1">Nucleus</location>
    </subcellularLocation>
</comment>
<dbReference type="SMART" id="SM00091">
    <property type="entry name" value="PAS"/>
    <property type="match status" value="2"/>
</dbReference>
<sequence>MGNNWITIWDNTAEARIVYVSESITRLAGWEPEDIIGREGFELFHPGDCDSLHKVHLTNVYNEKMSSMVSYRYRKKDGTYIKVETIIHYCHDVLIGSNFLYDENSLEHRARANTVDEMFICQPDGTLEVAGSWNNPNTKQKPALDKNNIWKDSRLILSQERRFCLILNRFSPDLNIVFASKMATELVSLDVEKALGNPFFDYVKEEDVEDLDSQIDVAREVNMVVRLRFDWVIDRENNISEPVEAIVSGTDDGIIMVTRLAPRMFLDAHNLKS</sequence>
<dbReference type="InterPro" id="IPR000014">
    <property type="entry name" value="PAS"/>
</dbReference>
<dbReference type="NCBIfam" id="TIGR00229">
    <property type="entry name" value="sensory_box"/>
    <property type="match status" value="1"/>
</dbReference>
<dbReference type="GO" id="GO:0005634">
    <property type="term" value="C:nucleus"/>
    <property type="evidence" value="ECO:0007669"/>
    <property type="project" value="UniProtKB-SubCell"/>
</dbReference>
<dbReference type="GO" id="GO:0003677">
    <property type="term" value="F:DNA binding"/>
    <property type="evidence" value="ECO:0007669"/>
    <property type="project" value="UniProtKB-KW"/>
</dbReference>
<accession>A0A0B7NP03</accession>